<gene>
    <name evidence="2" type="ORF">SD28_05875</name>
</gene>
<evidence type="ECO:0000313" key="2">
    <source>
        <dbReference type="EMBL" id="AJC49192.1"/>
    </source>
</evidence>
<dbReference type="STRING" id="594679.SD28_05875"/>
<reference evidence="2 3" key="1">
    <citation type="submission" date="2014-12" db="EMBL/GenBank/DDBJ databases">
        <title>Complete genome sequence of Francisella guanzhouensis strain 08HL01032 isolated from air-conditioning system in China.</title>
        <authorList>
            <person name="Svensson D."/>
            <person name="Ohrman C."/>
            <person name="Backman S."/>
            <person name="Karlsson E."/>
            <person name="Nilsson E."/>
            <person name="Bystrom M."/>
            <person name="Larkeryd A."/>
            <person name="Stenberg P."/>
            <person name="Scholtz H.C."/>
            <person name="Forsman M."/>
            <person name="Sjodin A."/>
        </authorList>
    </citation>
    <scope>NUCLEOTIDE SEQUENCE [LARGE SCALE GENOMIC DNA]</scope>
    <source>
        <strain evidence="2 3">08HL01032</strain>
    </source>
</reference>
<dbReference type="KEGG" id="fgu:SD28_05875"/>
<accession>A0A0A8E6H4</accession>
<dbReference type="HOGENOM" id="CLU_2751948_0_0_6"/>
<dbReference type="EMBL" id="CP010427">
    <property type="protein sequence ID" value="AJC49192.1"/>
    <property type="molecule type" value="Genomic_DNA"/>
</dbReference>
<evidence type="ECO:0000313" key="3">
    <source>
        <dbReference type="Proteomes" id="UP000031104"/>
    </source>
</evidence>
<sequence length="70" mass="7875">MKNKFKKQRNKHIITFFICVILVLVLLFIPNIESKSVNQARHAVDKAVNDASKNLNNAAQQNNIASNKLG</sequence>
<keyword evidence="1" id="KW-1133">Transmembrane helix</keyword>
<organism evidence="2 3">
    <name type="scientific">Allofrancisella guangzhouensis</name>
    <dbReference type="NCBI Taxonomy" id="594679"/>
    <lineage>
        <taxon>Bacteria</taxon>
        <taxon>Pseudomonadati</taxon>
        <taxon>Pseudomonadota</taxon>
        <taxon>Gammaproteobacteria</taxon>
        <taxon>Thiotrichales</taxon>
        <taxon>Francisellaceae</taxon>
        <taxon>Allofrancisella</taxon>
    </lineage>
</organism>
<name>A0A0A8E6H4_9GAMM</name>
<keyword evidence="1" id="KW-0812">Transmembrane</keyword>
<dbReference type="AlphaFoldDB" id="A0A0A8E6H4"/>
<feature type="transmembrane region" description="Helical" evidence="1">
    <location>
        <begin position="12"/>
        <end position="29"/>
    </location>
</feature>
<dbReference type="Proteomes" id="UP000031104">
    <property type="component" value="Chromosome"/>
</dbReference>
<keyword evidence="3" id="KW-1185">Reference proteome</keyword>
<protein>
    <submittedName>
        <fullName evidence="2">Uncharacterized protein</fullName>
    </submittedName>
</protein>
<keyword evidence="1" id="KW-0472">Membrane</keyword>
<dbReference type="RefSeq" id="WP_039125020.1">
    <property type="nucleotide sequence ID" value="NZ_CP010427.1"/>
</dbReference>
<evidence type="ECO:0000256" key="1">
    <source>
        <dbReference type="SAM" id="Phobius"/>
    </source>
</evidence>
<proteinExistence type="predicted"/>